<comment type="caution">
    <text evidence="1">The sequence shown here is derived from an EMBL/GenBank/DDBJ whole genome shotgun (WGS) entry which is preliminary data.</text>
</comment>
<organism evidence="1 2">
    <name type="scientific">Candidatus Shapirobacteria bacterium CG09_land_8_20_14_0_10_39_12</name>
    <dbReference type="NCBI Taxonomy" id="1974885"/>
    <lineage>
        <taxon>Bacteria</taxon>
        <taxon>Candidatus Shapironibacteriota</taxon>
    </lineage>
</organism>
<feature type="non-terminal residue" evidence="1">
    <location>
        <position position="130"/>
    </location>
</feature>
<proteinExistence type="predicted"/>
<dbReference type="EMBL" id="PEZI01000075">
    <property type="protein sequence ID" value="PIS14260.1"/>
    <property type="molecule type" value="Genomic_DNA"/>
</dbReference>
<gene>
    <name evidence="1" type="ORF">COT64_03640</name>
</gene>
<sequence length="130" mass="15181">MTALKQMLAKLSQEQKLEEQEVAPEVSRIEEVAKRELLPFLEDINEHLGGKGQLSFKVRQGDISQVVVYLRLFWECANEIVFTLCGDLYGELHAGDKNKFLAQFWLRDVDWETKVTKSLLDVMKDKKFRY</sequence>
<evidence type="ECO:0000313" key="1">
    <source>
        <dbReference type="EMBL" id="PIS14260.1"/>
    </source>
</evidence>
<protein>
    <submittedName>
        <fullName evidence="1">Uncharacterized protein</fullName>
    </submittedName>
</protein>
<dbReference type="AlphaFoldDB" id="A0A2H0WNN0"/>
<name>A0A2H0WNN0_9BACT</name>
<reference evidence="2" key="1">
    <citation type="submission" date="2017-09" db="EMBL/GenBank/DDBJ databases">
        <title>Depth-based differentiation of microbial function through sediment-hosted aquifers and enrichment of novel symbionts in the deep terrestrial subsurface.</title>
        <authorList>
            <person name="Probst A.J."/>
            <person name="Ladd B."/>
            <person name="Jarett J.K."/>
            <person name="Geller-Mcgrath D.E."/>
            <person name="Sieber C.M.K."/>
            <person name="Emerson J.B."/>
            <person name="Anantharaman K."/>
            <person name="Thomas B.C."/>
            <person name="Malmstrom R."/>
            <person name="Stieglmeier M."/>
            <person name="Klingl A."/>
            <person name="Woyke T."/>
            <person name="Ryan C.M."/>
            <person name="Banfield J.F."/>
        </authorList>
    </citation>
    <scope>NUCLEOTIDE SEQUENCE [LARGE SCALE GENOMIC DNA]</scope>
</reference>
<evidence type="ECO:0000313" key="2">
    <source>
        <dbReference type="Proteomes" id="UP000230775"/>
    </source>
</evidence>
<dbReference type="Proteomes" id="UP000230775">
    <property type="component" value="Unassembled WGS sequence"/>
</dbReference>
<accession>A0A2H0WNN0</accession>